<dbReference type="SMART" id="SM00213">
    <property type="entry name" value="UBQ"/>
    <property type="match status" value="1"/>
</dbReference>
<reference evidence="9" key="2">
    <citation type="submission" date="2025-09" db="UniProtKB">
        <authorList>
            <consortium name="Ensembl"/>
        </authorList>
    </citation>
    <scope>IDENTIFICATION</scope>
</reference>
<feature type="region of interest" description="Disordered" evidence="6">
    <location>
        <begin position="103"/>
        <end position="124"/>
    </location>
</feature>
<dbReference type="Proteomes" id="UP000694392">
    <property type="component" value="Unplaced"/>
</dbReference>
<dbReference type="GO" id="GO:0030968">
    <property type="term" value="P:endoplasmic reticulum unfolded protein response"/>
    <property type="evidence" value="ECO:0007669"/>
    <property type="project" value="Ensembl"/>
</dbReference>
<evidence type="ECO:0000256" key="5">
    <source>
        <dbReference type="ARBA" id="ARBA00023230"/>
    </source>
</evidence>
<dbReference type="PANTHER" id="PTHR12943">
    <property type="entry name" value="HOMOCYSTEINE-RESPONSIVE ENDOPLASMIC RETICULUM-RESIDENT UNIQUITIN-LIKE DOMAIN HERPUD PROTEIN FAMILY MEMBER"/>
    <property type="match status" value="1"/>
</dbReference>
<dbReference type="OMA" id="HRVSIMW"/>
<dbReference type="InterPro" id="IPR029071">
    <property type="entry name" value="Ubiquitin-like_domsf"/>
</dbReference>
<dbReference type="SUPFAM" id="SSF54236">
    <property type="entry name" value="Ubiquitin-like"/>
    <property type="match status" value="1"/>
</dbReference>
<dbReference type="PROSITE" id="PS50053">
    <property type="entry name" value="UBIQUITIN_2"/>
    <property type="match status" value="1"/>
</dbReference>
<evidence type="ECO:0000256" key="1">
    <source>
        <dbReference type="ARBA" id="ARBA00004370"/>
    </source>
</evidence>
<evidence type="ECO:0000313" key="10">
    <source>
        <dbReference type="Proteomes" id="UP000694392"/>
    </source>
</evidence>
<evidence type="ECO:0000256" key="4">
    <source>
        <dbReference type="ARBA" id="ARBA00023136"/>
    </source>
</evidence>
<dbReference type="GO" id="GO:1990756">
    <property type="term" value="F:ubiquitin-like ligase-substrate adaptor activity"/>
    <property type="evidence" value="ECO:0007669"/>
    <property type="project" value="Ensembl"/>
</dbReference>
<dbReference type="AlphaFoldDB" id="A0A8D0GB84"/>
<keyword evidence="4 7" id="KW-0472">Membrane</keyword>
<protein>
    <submittedName>
        <fullName evidence="9">Homocysteine inducible ER protein with ubiquitin like domain 1</fullName>
    </submittedName>
</protein>
<feature type="compositionally biased region" description="Polar residues" evidence="6">
    <location>
        <begin position="107"/>
        <end position="119"/>
    </location>
</feature>
<dbReference type="GO" id="GO:0006511">
    <property type="term" value="P:ubiquitin-dependent protein catabolic process"/>
    <property type="evidence" value="ECO:0007669"/>
    <property type="project" value="Ensembl"/>
</dbReference>
<dbReference type="Gene3D" id="3.10.20.90">
    <property type="entry name" value="Phosphatidylinositol 3-kinase Catalytic Subunit, Chain A, domain 1"/>
    <property type="match status" value="1"/>
</dbReference>
<evidence type="ECO:0000256" key="6">
    <source>
        <dbReference type="SAM" id="MobiDB-lite"/>
    </source>
</evidence>
<feature type="transmembrane region" description="Helical" evidence="7">
    <location>
        <begin position="288"/>
        <end position="308"/>
    </location>
</feature>
<dbReference type="PANTHER" id="PTHR12943:SF7">
    <property type="entry name" value="HOMOCYSTEINE-RESPONSIVE ENDOPLASMIC RETICULUM-RESIDENT UBIQUITIN-LIKE DOMAIN MEMBER 1 PROTEIN"/>
    <property type="match status" value="1"/>
</dbReference>
<dbReference type="GO" id="GO:1990037">
    <property type="term" value="C:Lewy body core"/>
    <property type="evidence" value="ECO:0007669"/>
    <property type="project" value="Ensembl"/>
</dbReference>
<dbReference type="GO" id="GO:0031396">
    <property type="term" value="P:regulation of protein ubiquitination"/>
    <property type="evidence" value="ECO:0007669"/>
    <property type="project" value="Ensembl"/>
</dbReference>
<dbReference type="GO" id="GO:0030970">
    <property type="term" value="P:retrograde protein transport, ER to cytosol"/>
    <property type="evidence" value="ECO:0007669"/>
    <property type="project" value="Ensembl"/>
</dbReference>
<dbReference type="GO" id="GO:1902236">
    <property type="term" value="P:negative regulation of endoplasmic reticulum stress-induced intrinsic apoptotic signaling pathway"/>
    <property type="evidence" value="ECO:0007669"/>
    <property type="project" value="Ensembl"/>
</dbReference>
<evidence type="ECO:0000313" key="9">
    <source>
        <dbReference type="Ensembl" id="ENSSPUP00000004531.1"/>
    </source>
</evidence>
<dbReference type="GO" id="GO:1904294">
    <property type="term" value="P:positive regulation of ERAD pathway"/>
    <property type="evidence" value="ECO:0007669"/>
    <property type="project" value="Ensembl"/>
</dbReference>
<dbReference type="GO" id="GO:2000060">
    <property type="term" value="P:positive regulation of ubiquitin-dependent protein catabolic process"/>
    <property type="evidence" value="ECO:0007669"/>
    <property type="project" value="Ensembl"/>
</dbReference>
<sequence>MEPGPATEEPFTLLIKSPAQRHPDLRLPGEPGWSVWQLKARLRLLHPDAPHEEDQKLIYSGKLLLDHLYLREILPKEKLHALHLVYNAKNPSKMQEVIAKTTEAKEQTTVPSQDPSVAFSSDGMRQREISYNEPPDTGVASTRLEPTPHPFQGMTPRFSPYTTYSMLQFSWFQQVYARQYYMQYLAATAASDDLPSARRTQEIPVAPVPAPAPLPDPFPAENQPVIQNAAPQDNPAANQNLRMNDQGGPLMEEGDEEVNRDWLDRLYSATLFYVFFNIIYFYSSMSRFFLVMVGSLLMYLHHAGWFPFRRRQVHPTPNNAPVQAAVNQDQNNNLQEENADEQGEMEVLPADEGEGEALSESQPEPPSFMGTAWLFFKAFFASLLPEGPPAVAN</sequence>
<name>A0A8D0GB84_SPHPU</name>
<comment type="subcellular location">
    <subcellularLocation>
        <location evidence="1">Membrane</location>
    </subcellularLocation>
</comment>
<dbReference type="GO" id="GO:0044325">
    <property type="term" value="F:transmembrane transporter binding"/>
    <property type="evidence" value="ECO:0007669"/>
    <property type="project" value="Ensembl"/>
</dbReference>
<dbReference type="Ensembl" id="ENSSPUT00000004810.1">
    <property type="protein sequence ID" value="ENSSPUP00000004531.1"/>
    <property type="gene ID" value="ENSSPUG00000003505.1"/>
</dbReference>
<accession>A0A8D0GB84</accession>
<keyword evidence="3 7" id="KW-1133">Transmembrane helix</keyword>
<dbReference type="InterPro" id="IPR000626">
    <property type="entry name" value="Ubiquitin-like_dom"/>
</dbReference>
<evidence type="ECO:0000256" key="2">
    <source>
        <dbReference type="ARBA" id="ARBA00022692"/>
    </source>
</evidence>
<dbReference type="GO" id="GO:0032469">
    <property type="term" value="P:endoplasmic reticulum calcium ion homeostasis"/>
    <property type="evidence" value="ECO:0007669"/>
    <property type="project" value="Ensembl"/>
</dbReference>
<dbReference type="GO" id="GO:0000836">
    <property type="term" value="C:Hrd1p ubiquitin ligase complex"/>
    <property type="evidence" value="ECO:0007669"/>
    <property type="project" value="Ensembl"/>
</dbReference>
<dbReference type="FunFam" id="3.10.20.90:FF:000046">
    <property type="entry name" value="Homocysteine-responsive endoplasmic reticulum-resident ubiquitin-like domain member 2 protein"/>
    <property type="match status" value="1"/>
</dbReference>
<dbReference type="InterPro" id="IPR039751">
    <property type="entry name" value="HERPUD1/2"/>
</dbReference>
<keyword evidence="2 7" id="KW-0812">Transmembrane</keyword>
<dbReference type="GO" id="GO:0045047">
    <property type="term" value="P:protein targeting to ER"/>
    <property type="evidence" value="ECO:0007669"/>
    <property type="project" value="Ensembl"/>
</dbReference>
<proteinExistence type="predicted"/>
<dbReference type="GO" id="GO:0044322">
    <property type="term" value="C:endoplasmic reticulum quality control compartment"/>
    <property type="evidence" value="ECO:0007669"/>
    <property type="project" value="Ensembl"/>
</dbReference>
<reference evidence="9" key="1">
    <citation type="submission" date="2025-08" db="UniProtKB">
        <authorList>
            <consortium name="Ensembl"/>
        </authorList>
    </citation>
    <scope>IDENTIFICATION</scope>
</reference>
<dbReference type="GeneTree" id="ENSGT00390000017671"/>
<keyword evidence="5" id="KW-0834">Unfolded protein response</keyword>
<evidence type="ECO:0000256" key="7">
    <source>
        <dbReference type="SAM" id="Phobius"/>
    </source>
</evidence>
<evidence type="ECO:0000259" key="8">
    <source>
        <dbReference type="PROSITE" id="PS50053"/>
    </source>
</evidence>
<gene>
    <name evidence="9" type="primary">HERPUD1</name>
</gene>
<organism evidence="9 10">
    <name type="scientific">Sphenodon punctatus</name>
    <name type="common">Tuatara</name>
    <name type="synonym">Hatteria punctata</name>
    <dbReference type="NCBI Taxonomy" id="8508"/>
    <lineage>
        <taxon>Eukaryota</taxon>
        <taxon>Metazoa</taxon>
        <taxon>Chordata</taxon>
        <taxon>Craniata</taxon>
        <taxon>Vertebrata</taxon>
        <taxon>Euteleostomi</taxon>
        <taxon>Lepidosauria</taxon>
        <taxon>Sphenodontia</taxon>
        <taxon>Sphenodontidae</taxon>
        <taxon>Sphenodon</taxon>
    </lineage>
</organism>
<evidence type="ECO:0000256" key="3">
    <source>
        <dbReference type="ARBA" id="ARBA00022989"/>
    </source>
</evidence>
<keyword evidence="10" id="KW-1185">Reference proteome</keyword>
<feature type="domain" description="Ubiquitin-like" evidence="8">
    <location>
        <begin position="11"/>
        <end position="72"/>
    </location>
</feature>